<comment type="caution">
    <text evidence="1">The sequence shown here is derived from an EMBL/GenBank/DDBJ whole genome shotgun (WGS) entry which is preliminary data.</text>
</comment>
<keyword evidence="2" id="KW-1185">Reference proteome</keyword>
<dbReference type="PROSITE" id="PS00177">
    <property type="entry name" value="TOPOISOMERASE_II"/>
    <property type="match status" value="1"/>
</dbReference>
<protein>
    <submittedName>
        <fullName evidence="1">Uncharacterized protein</fullName>
    </submittedName>
</protein>
<organism evidence="1 2">
    <name type="scientific">Amycolatopsis pigmentata</name>
    <dbReference type="NCBI Taxonomy" id="450801"/>
    <lineage>
        <taxon>Bacteria</taxon>
        <taxon>Bacillati</taxon>
        <taxon>Actinomycetota</taxon>
        <taxon>Actinomycetes</taxon>
        <taxon>Pseudonocardiales</taxon>
        <taxon>Pseudonocardiaceae</taxon>
        <taxon>Amycolatopsis</taxon>
    </lineage>
</organism>
<gene>
    <name evidence="1" type="ORF">ACFSXZ_11400</name>
</gene>
<evidence type="ECO:0000313" key="2">
    <source>
        <dbReference type="Proteomes" id="UP001597417"/>
    </source>
</evidence>
<dbReference type="RefSeq" id="WP_378264168.1">
    <property type="nucleotide sequence ID" value="NZ_JBHUKR010000006.1"/>
</dbReference>
<reference evidence="2" key="1">
    <citation type="journal article" date="2019" name="Int. J. Syst. Evol. Microbiol.">
        <title>The Global Catalogue of Microorganisms (GCM) 10K type strain sequencing project: providing services to taxonomists for standard genome sequencing and annotation.</title>
        <authorList>
            <consortium name="The Broad Institute Genomics Platform"/>
            <consortium name="The Broad Institute Genome Sequencing Center for Infectious Disease"/>
            <person name="Wu L."/>
            <person name="Ma J."/>
        </authorList>
    </citation>
    <scope>NUCLEOTIDE SEQUENCE [LARGE SCALE GENOMIC DNA]</scope>
    <source>
        <strain evidence="2">CGMCC 4.7645</strain>
    </source>
</reference>
<sequence>MQVNGATKLPPYISRDADGEILRNLENDGLIIIEGDSASGKTRTAYEAVFQYTKKKKGKRIVIPKDGRTLRDAIEAGYNFKDRIIWLDDLERYLSPDGLDDSLLRVLVSHETSVRIVATIRSRQRESIGQQSSIPGVGAFATELSRFLLSFATVHLPRDLTQSELFNAYQLKDDPRIAFALDSRNEANGVVEIIAAGPASVQKWLTGAEGGNRLGAALVSAAVDFHRTGYLAPIPFSWLREACLGYISARDMSLNPDMNFDTALRWATEPIHGASACLIKADDGNLLPFDYLVDYAQSRTFLTSTTADGDTVDTTSRFSFIPGEVWHTLADNISVESPYFLACAVMASFQGHPIMEDQLVRYLEEGEIGRDYMDNGSRLVTLAYACTLVKVCIPCAFLSNELDLRILLKELKHRVDGSMGAQPRQPVDATTLLILDQIGRDKEDLSADAPLMQAISSMGVDFQLTVGDAMVVERRFDTARSWFSIAANHGSTEAKHKLEEISLKMSHHPHEA</sequence>
<dbReference type="EMBL" id="JBHUKR010000006">
    <property type="protein sequence ID" value="MFD2416928.1"/>
    <property type="molecule type" value="Genomic_DNA"/>
</dbReference>
<evidence type="ECO:0000313" key="1">
    <source>
        <dbReference type="EMBL" id="MFD2416928.1"/>
    </source>
</evidence>
<dbReference type="CDD" id="cd01120">
    <property type="entry name" value="RecA-like_superfamily"/>
    <property type="match status" value="1"/>
</dbReference>
<accession>A0ABW5FPH6</accession>
<dbReference type="InterPro" id="IPR018522">
    <property type="entry name" value="TopoIIA_CS"/>
</dbReference>
<proteinExistence type="predicted"/>
<dbReference type="Proteomes" id="UP001597417">
    <property type="component" value="Unassembled WGS sequence"/>
</dbReference>
<name>A0ABW5FPH6_9PSEU</name>